<accession>A0A7X9YG07</accession>
<name>A0A7X9YG07_9GAMM</name>
<keyword evidence="1" id="KW-0732">Signal</keyword>
<feature type="signal peptide" evidence="1">
    <location>
        <begin position="1"/>
        <end position="17"/>
    </location>
</feature>
<dbReference type="Proteomes" id="UP000519126">
    <property type="component" value="Unassembled WGS sequence"/>
</dbReference>
<proteinExistence type="predicted"/>
<organism evidence="2 3">
    <name type="scientific">Pseudoalteromonas arctica</name>
    <dbReference type="NCBI Taxonomy" id="394751"/>
    <lineage>
        <taxon>Bacteria</taxon>
        <taxon>Pseudomonadati</taxon>
        <taxon>Pseudomonadota</taxon>
        <taxon>Gammaproteobacteria</taxon>
        <taxon>Alteromonadales</taxon>
        <taxon>Pseudoalteromonadaceae</taxon>
        <taxon>Pseudoalteromonas</taxon>
    </lineage>
</organism>
<feature type="chain" id="PRO_5031050708" description="DUF3828 domain-containing protein" evidence="1">
    <location>
        <begin position="18"/>
        <end position="142"/>
    </location>
</feature>
<evidence type="ECO:0008006" key="4">
    <source>
        <dbReference type="Google" id="ProtNLM"/>
    </source>
</evidence>
<evidence type="ECO:0000256" key="1">
    <source>
        <dbReference type="SAM" id="SignalP"/>
    </source>
</evidence>
<reference evidence="2 3" key="1">
    <citation type="submission" date="2020-04" db="EMBL/GenBank/DDBJ databases">
        <title>Genome Sequencing and Assembley of Pseudoalteromonas artica.</title>
        <authorList>
            <person name="Akerly B."/>
            <person name="Cook G."/>
        </authorList>
    </citation>
    <scope>NUCLEOTIDE SEQUENCE [LARGE SCALE GENOMIC DNA]</scope>
    <source>
        <strain evidence="2 3">NEC-BIFX-0059</strain>
    </source>
</reference>
<protein>
    <recommendedName>
        <fullName evidence="4">DUF3828 domain-containing protein</fullName>
    </recommendedName>
</protein>
<comment type="caution">
    <text evidence="2">The sequence shown here is derived from an EMBL/GenBank/DDBJ whole genome shotgun (WGS) entry which is preliminary data.</text>
</comment>
<evidence type="ECO:0000313" key="3">
    <source>
        <dbReference type="Proteomes" id="UP000519126"/>
    </source>
</evidence>
<evidence type="ECO:0000313" key="2">
    <source>
        <dbReference type="EMBL" id="NMF48900.1"/>
    </source>
</evidence>
<dbReference type="RefSeq" id="WP_170072028.1">
    <property type="nucleotide sequence ID" value="NZ_JABBCX010000004.1"/>
</dbReference>
<sequence>MKIIFAALLLLSSGVSANNYQEEVDKFFELYADEKTSDAVDSIYASNKYVSSIPDQVKQIKTQLSSLDDLVGEINFINKVSDYKVGELFVHVTYLVTYDRQPIRFEFQFFKVKEGWRIYSMSFDDNIDEDIKELARKAALKN</sequence>
<gene>
    <name evidence="2" type="ORF">HHL01_12025</name>
</gene>
<dbReference type="EMBL" id="JABBCX010000004">
    <property type="protein sequence ID" value="NMF48900.1"/>
    <property type="molecule type" value="Genomic_DNA"/>
</dbReference>
<dbReference type="AlphaFoldDB" id="A0A7X9YG07"/>